<sequence length="89" mass="9780">MTATQKRRPMMKQSTDLHVSLPPRYGTVYLAPAEILLSFLLERKPSPADALADADSWFAKASKPGNYVRACAIADSFEDLAETSQVHNA</sequence>
<dbReference type="VEuPathDB" id="FungiDB:ACJ73_09546"/>
<comment type="caution">
    <text evidence="1">The sequence shown here is derived from an EMBL/GenBank/DDBJ whole genome shotgun (WGS) entry which is preliminary data.</text>
</comment>
<keyword evidence="2" id="KW-1185">Reference proteome</keyword>
<dbReference type="Proteomes" id="UP000242791">
    <property type="component" value="Unassembled WGS sequence"/>
</dbReference>
<proteinExistence type="predicted"/>
<organism evidence="1 2">
    <name type="scientific">Blastomyces percursus</name>
    <dbReference type="NCBI Taxonomy" id="1658174"/>
    <lineage>
        <taxon>Eukaryota</taxon>
        <taxon>Fungi</taxon>
        <taxon>Dikarya</taxon>
        <taxon>Ascomycota</taxon>
        <taxon>Pezizomycotina</taxon>
        <taxon>Eurotiomycetes</taxon>
        <taxon>Eurotiomycetidae</taxon>
        <taxon>Onygenales</taxon>
        <taxon>Ajellomycetaceae</taxon>
        <taxon>Blastomyces</taxon>
    </lineage>
</organism>
<dbReference type="AlphaFoldDB" id="A0A1J9Q632"/>
<accession>A0A1J9Q632</accession>
<evidence type="ECO:0000313" key="1">
    <source>
        <dbReference type="EMBL" id="OJD11388.1"/>
    </source>
</evidence>
<name>A0A1J9Q632_9EURO</name>
<evidence type="ECO:0000313" key="2">
    <source>
        <dbReference type="Proteomes" id="UP000242791"/>
    </source>
</evidence>
<dbReference type="EMBL" id="LGTZ01002750">
    <property type="protein sequence ID" value="OJD11388.1"/>
    <property type="molecule type" value="Genomic_DNA"/>
</dbReference>
<gene>
    <name evidence="1" type="ORF">ACJ73_09546</name>
</gene>
<reference evidence="1 2" key="1">
    <citation type="submission" date="2015-08" db="EMBL/GenBank/DDBJ databases">
        <title>Emmonsia species relationships and genome sequence.</title>
        <authorList>
            <person name="Cuomo C.A."/>
            <person name="Schwartz I.S."/>
            <person name="Kenyon C."/>
            <person name="De Hoog G.S."/>
            <person name="Govender N.P."/>
            <person name="Botha A."/>
            <person name="Moreno L."/>
            <person name="De Vries M."/>
            <person name="Munoz J.F."/>
            <person name="Stielow J.B."/>
        </authorList>
    </citation>
    <scope>NUCLEOTIDE SEQUENCE [LARGE SCALE GENOMIC DNA]</scope>
    <source>
        <strain evidence="1 2">EI222</strain>
    </source>
</reference>
<protein>
    <submittedName>
        <fullName evidence="1">Uncharacterized protein</fullName>
    </submittedName>
</protein>
<dbReference type="STRING" id="1658174.A0A1J9Q632"/>